<evidence type="ECO:0000256" key="1">
    <source>
        <dbReference type="SAM" id="SignalP"/>
    </source>
</evidence>
<feature type="chain" id="PRO_5016976089" description="Carbohydrate-binding domain-containing protein" evidence="1">
    <location>
        <begin position="20"/>
        <end position="331"/>
    </location>
</feature>
<evidence type="ECO:0000313" key="2">
    <source>
        <dbReference type="EMBL" id="RDB68458.1"/>
    </source>
</evidence>
<comment type="caution">
    <text evidence="2">The sequence shown here is derived from an EMBL/GenBank/DDBJ whole genome shotgun (WGS) entry which is preliminary data.</text>
</comment>
<dbReference type="EMBL" id="PPTU01000020">
    <property type="protein sequence ID" value="RDB68458.1"/>
    <property type="molecule type" value="Genomic_DNA"/>
</dbReference>
<feature type="signal peptide" evidence="1">
    <location>
        <begin position="1"/>
        <end position="19"/>
    </location>
</feature>
<reference evidence="2 3" key="1">
    <citation type="journal article" date="2018" name="Elife">
        <title>Discovery and characterization of a prevalent human gut bacterial enzyme sufficient for the inactivation of a family of plant toxins.</title>
        <authorList>
            <person name="Koppel N."/>
            <person name="Bisanz J.E."/>
            <person name="Pandelia M.E."/>
            <person name="Turnbaugh P.J."/>
            <person name="Balskus E.P."/>
        </authorList>
    </citation>
    <scope>NUCLEOTIDE SEQUENCE [LARGE SCALE GENOMIC DNA]</scope>
    <source>
        <strain evidence="2 3">W1 BHI 6</strain>
    </source>
</reference>
<accession>A0A369MC45</accession>
<gene>
    <name evidence="2" type="ORF">C1875_11705</name>
</gene>
<organism evidence="2 3">
    <name type="scientific">Eggerthella lenta</name>
    <name type="common">Eubacterium lentum</name>
    <dbReference type="NCBI Taxonomy" id="84112"/>
    <lineage>
        <taxon>Bacteria</taxon>
        <taxon>Bacillati</taxon>
        <taxon>Actinomycetota</taxon>
        <taxon>Coriobacteriia</taxon>
        <taxon>Eggerthellales</taxon>
        <taxon>Eggerthellaceae</taxon>
        <taxon>Eggerthella</taxon>
    </lineage>
</organism>
<evidence type="ECO:0008006" key="4">
    <source>
        <dbReference type="Google" id="ProtNLM"/>
    </source>
</evidence>
<dbReference type="AlphaFoldDB" id="A0A369MC45"/>
<evidence type="ECO:0000313" key="3">
    <source>
        <dbReference type="Proteomes" id="UP000253970"/>
    </source>
</evidence>
<sequence>MLLSLVFGLLTGLPAQAHAETVGAFEIVATDPGQPLDGGDYSYSGNVLEIKTDKPVTVSMANPDATTNTDRIVVSSLAADITLAGVKIKLSVDDDCAFEIKSNASAKLTLAEGSANSLVSGTYRAGLKVPAGASVSIGGEGSLEAKCFSEVRAYGAGIGGDQGGSAGSIEITGGTVTASCESSGTAHGAGIGDGSYGSGARVAISGGRIKAAGSVEIDSAATITGGLFADGVLGDGTVYKVKPSEGCVVRESPFEDKDAYPYAVAAPAGDFMVTGGAQGVDYSYGSNVLELRTGTPMVVSMKEGVSKTQDSRILVSANTTRTSRSRASRST</sequence>
<name>A0A369MC45_EGGLN</name>
<dbReference type="RefSeq" id="WP_114534405.1">
    <property type="nucleotide sequence ID" value="NZ_JADNER010000009.1"/>
</dbReference>
<keyword evidence="1" id="KW-0732">Signal</keyword>
<protein>
    <recommendedName>
        <fullName evidence="4">Carbohydrate-binding domain-containing protein</fullName>
    </recommendedName>
</protein>
<proteinExistence type="predicted"/>
<dbReference type="Proteomes" id="UP000253970">
    <property type="component" value="Unassembled WGS sequence"/>
</dbReference>